<keyword evidence="2" id="KW-0472">Membrane</keyword>
<feature type="region of interest" description="Disordered" evidence="1">
    <location>
        <begin position="2103"/>
        <end position="2139"/>
    </location>
</feature>
<feature type="domain" description="Ig-like" evidence="3">
    <location>
        <begin position="3617"/>
        <end position="3707"/>
    </location>
</feature>
<feature type="compositionally biased region" description="Basic and acidic residues" evidence="1">
    <location>
        <begin position="3355"/>
        <end position="3370"/>
    </location>
</feature>
<proteinExistence type="predicted"/>
<reference evidence="4 5" key="1">
    <citation type="journal article" date="2015" name="Nat. Commun.">
        <title>Outbred genome sequencing and CRISPR/Cas9 gene editing in butterflies.</title>
        <authorList>
            <person name="Li X."/>
            <person name="Fan D."/>
            <person name="Zhang W."/>
            <person name="Liu G."/>
            <person name="Zhang L."/>
            <person name="Zhao L."/>
            <person name="Fang X."/>
            <person name="Chen L."/>
            <person name="Dong Y."/>
            <person name="Chen Y."/>
            <person name="Ding Y."/>
            <person name="Zhao R."/>
            <person name="Feng M."/>
            <person name="Zhu Y."/>
            <person name="Feng Y."/>
            <person name="Jiang X."/>
            <person name="Zhu D."/>
            <person name="Xiang H."/>
            <person name="Feng X."/>
            <person name="Li S."/>
            <person name="Wang J."/>
            <person name="Zhang G."/>
            <person name="Kronforst M.R."/>
            <person name="Wang W."/>
        </authorList>
    </citation>
    <scope>NUCLEOTIDE SEQUENCE [LARGE SCALE GENOMIC DNA]</scope>
    <source>
        <strain evidence="4">Ya'a_city_454_Pm</strain>
        <tissue evidence="4">Whole body</tissue>
    </source>
</reference>
<keyword evidence="2" id="KW-1133">Transmembrane helix</keyword>
<dbReference type="InterPro" id="IPR036179">
    <property type="entry name" value="Ig-like_dom_sf"/>
</dbReference>
<feature type="region of interest" description="Disordered" evidence="1">
    <location>
        <begin position="3232"/>
        <end position="3288"/>
    </location>
</feature>
<gene>
    <name evidence="4" type="ORF">RR48_04563</name>
</gene>
<keyword evidence="2" id="KW-0812">Transmembrane</keyword>
<evidence type="ECO:0000259" key="3">
    <source>
        <dbReference type="PROSITE" id="PS50835"/>
    </source>
</evidence>
<feature type="compositionally biased region" description="Low complexity" evidence="1">
    <location>
        <begin position="2112"/>
        <end position="2121"/>
    </location>
</feature>
<evidence type="ECO:0000256" key="2">
    <source>
        <dbReference type="SAM" id="Phobius"/>
    </source>
</evidence>
<name>A0A0N1IEF2_PAPMA</name>
<feature type="compositionally biased region" description="Basic residues" evidence="1">
    <location>
        <begin position="3371"/>
        <end position="3384"/>
    </location>
</feature>
<evidence type="ECO:0000313" key="5">
    <source>
        <dbReference type="Proteomes" id="UP000053240"/>
    </source>
</evidence>
<dbReference type="PROSITE" id="PS50835">
    <property type="entry name" value="IG_LIKE"/>
    <property type="match status" value="1"/>
</dbReference>
<dbReference type="InParanoid" id="A0A0N1IEF2"/>
<dbReference type="Proteomes" id="UP000053240">
    <property type="component" value="Unassembled WGS sequence"/>
</dbReference>
<organism evidence="4 5">
    <name type="scientific">Papilio machaon</name>
    <name type="common">Old World swallowtail butterfly</name>
    <dbReference type="NCBI Taxonomy" id="76193"/>
    <lineage>
        <taxon>Eukaryota</taxon>
        <taxon>Metazoa</taxon>
        <taxon>Ecdysozoa</taxon>
        <taxon>Arthropoda</taxon>
        <taxon>Hexapoda</taxon>
        <taxon>Insecta</taxon>
        <taxon>Pterygota</taxon>
        <taxon>Neoptera</taxon>
        <taxon>Endopterygota</taxon>
        <taxon>Lepidoptera</taxon>
        <taxon>Glossata</taxon>
        <taxon>Ditrysia</taxon>
        <taxon>Papilionoidea</taxon>
        <taxon>Papilionidae</taxon>
        <taxon>Papilioninae</taxon>
        <taxon>Papilio</taxon>
    </lineage>
</organism>
<feature type="transmembrane region" description="Helical" evidence="2">
    <location>
        <begin position="3958"/>
        <end position="3980"/>
    </location>
</feature>
<feature type="compositionally biased region" description="Basic and acidic residues" evidence="1">
    <location>
        <begin position="3239"/>
        <end position="3261"/>
    </location>
</feature>
<dbReference type="STRING" id="76193.A0A0N1IEF2"/>
<dbReference type="EMBL" id="KQ460940">
    <property type="protein sequence ID" value="KPJ10618.1"/>
    <property type="molecule type" value="Genomic_DNA"/>
</dbReference>
<feature type="region of interest" description="Disordered" evidence="1">
    <location>
        <begin position="3355"/>
        <end position="3415"/>
    </location>
</feature>
<evidence type="ECO:0000313" key="4">
    <source>
        <dbReference type="EMBL" id="KPJ10618.1"/>
    </source>
</evidence>
<dbReference type="SUPFAM" id="SSF48726">
    <property type="entry name" value="Immunoglobulin"/>
    <property type="match status" value="1"/>
</dbReference>
<sequence length="4070" mass="464583">MVLVDSHTISKSIAKDDEIINVVDSIHDLENDKDHDVKQNRFHIRNGYQEDPLNFQKTWTPKYTKLDNSLLASDTVNVTRYVQVTGKSNEPVVTKSHRKGFFERLMDRLKGKKKKQFISNDMMARIRIQSTAPRAQKHPLQADKSDNITKDNDNSYMLFKQRSKRKRRCRLSKRQSVPDRKMARKVINYDITNKIWTSTDKSPIVTEKLKKDKRRWLNDNYTWKNNFPFTTTRPSQQTFTHGDDVSLTELTTKLEHLKEIYNMKPDPYTNLMSVILNPNGAYNFNKYTTPLAEDMDKYMVETSEIEEILNNIKMNAIETITKGFVTELGIIPFSYTSTKFSKNNMKRNLNANCNISNYVNVDELKKTLTKVKSQLCKEMKVSEGVIRNETKYWYNRLRGCSEQNPAPANKTSKRNVFIDYDMFTNSPMRYKKFSVINYTGSPRHTIDTSTQPPDDDDYNLITQSELLLKDRYRGNPMTFSTNKSGGQNSEHNTQSIRNEIVLTNLQRMTSEDAARYGAAAEASQQEEYENEADHDKPLQNMEINTQPTNTLTTDFKDLAEKLYYKDYVNGYKHYLKFQQEQGVQNYSNLVRYQAHRHHSVDDIGKFILNKLPTVPKKEKRAFNDAAETTEDQDISTKSEESWFKKHFYVFIDSGQPKKYHSSQTVSLRPLVTDKNNIESSRCSAHVMSDNDNLITTTDQQKQSEDADLDQLANALKMCKTQTTSAMEKDLKHGLKMGSESNNLTENHNTKLYDRNEKYDKNSTTEANIDLLLESVLHRPVRNLQNDVTDNEYQLYRSYLPDLELDALKELSSERSRKLKKKSGKYAYVDLNVVTQPTAIVNLRNTGHDSKLRKFFNHLRFRFHKNKNKQNSILKKRDSPRTIKSLNPLKKLKKMFNVRIDGKPDVVLSKMFDYDMFDPHVNQFKSMKYNKPPPNLDDIKMDIPTVIPESSKLKSFTKDRDFKTTIPKKFFPHAGNAEKNDVPCTNETVVTEPCPILMTTKATPPPTTTIYRTLTGSSRNKPDFNDADFINIKVTTVKTLNDYPTQGMYELAVSPYKAVRNKMNDINLIRRFTALVRPNKMAKENLQRIYLSSIKSDEDEVIDTSKFKHKEITHSRILPTTESHFFSYIQLNDDNQPYNLNNSSVVDDNVHQAQLVTMPLYEMSPRMKKHRLMSSKRRKFSNTRRRYQTTPNYFNDLEMWHNDILDSDKYTTWQNILKNIQQPYTYKPPDVMALKSELHRLDKLLDIRRPVGRENLKRKIKQFEQATNINKTCHKKAETNEDFLIRKIKKNFDEENHRIKRRSIASGELQPLTRSEVRLEMPGLLSTQYRGILHPSFFVTHSVQIEDPVKNKSEPGNSSVKESATASDVMSFDTTLMAYDDSVNILKEVRDETTAKTSHHVLSPVNILTKLHKVPEQHFSTPLPMRTEDFENFLRDNNIDVKSVTSPVYLPSPESFKTDLQAKDSIKQALDPILYNQTTEDVHVLDPKNATHSSNRSTTATLKGKMGRYSNNELATEIENKYSHGLTADIKNNFNGKRIKRSIIKEAYRSLPTLDYLGAELFNKYMKLKPPLRNNSSQHSQSTKYTGNFTAKTVDEDSEHFLDTLEDQLHFGKMTHDILNGTTIEHNEESGNLQRHNLEEHNLKLTHKCIDVFPTENKIKINISELSKTFSEVIPINKMDESRPRATTDKNKLSYSPLVHNNLLYHSKSDKKQEVIGKEKNVAGEMSSYKQDKGNGDFIDHSDSKQSNKDYFDFVDLYKNPKKEDVTTKTSKYDFVLDEMASNKIKDKRNGKHDISSERLKVFGNSGFYSKNIQEFIKERSVKHRGPKSRRKRKRRQMTIDQERHFAFIAALGRFVQAIRKVSACTSDREEQIKELVRVVEAVENFTRPNVMIHIDLPTYYLPDTKRSGYTPIPSPPKSIWNDFILKYVSGIALLELLTKFGILKTEEQSLSDGLDESANACGLFSRVAEPRSAMDLMSVDRIRRMPSAQLDHNEVTDSKTEQKTTMEPRRGTIIYDLKQLSRPRAITVKARRGPFKKGTSVVAMEKNQMEVTYNGSVPVIIPSTTARRSIVTTTTTKSTVTVAIKSNRSTMTALRTTTLCKSPYTMKRGDKPTTPSTNKTSTAEKPVKVTEGSTGHTQPNVAKEKLTKTTAPVTTRTKLNPKQTFKTKTSDHRFVIITTKTFLKKIENKQYNDGLLTNALPTISMAKLSIENVTAAAAEVTKTKKNSCLTINSTVVTSPTVNQVTSSTTTENPSMNSSTPFITDDMKELDEESLYITSNYYDYHTAGLDYNEDENKFDTTTKIKNNTTNKHLKRDIKSQNIFTAKDVAAIEVIVDLMRKNRNLNENEIVGAFNEIRNKSTIAEQTTKATQAFMKSSNGISNSIQVHIAIPCNISIDKRRSLSEPVRIRKVFTARLSTPVDIEYQIHSVEDVDPVPTEAAFVIPPKNVTCNTNSTDVPHVNNSKNCTVTVVNEITPRAEKLSPGLYVLVENQSIPDGQFILKPVDRSKLFSDFKLNDNIIVTPKSITSANPNNLGKVTLSKDFIAVINKHLMELYQYLMTTKEHKSKLRRVDDTKIKRSATINRLRHRRELNWDTIKRYIGHDKVCRCRCKPNRTMCRACAASDAVISELIFELDNLAQYMNDHCTEIQTYFWVNPSGGRKLRDAVHRIDKTLYDYFKRVSGKCKGRPCKVFMYMDKRDFVNPDNKSKYIGEPLIHDVEKLANHLEKALKFNIGDENLLDSGTKCLDVITKCMHLKSFNKRANEGETRRIKNVYSLDNVNVNIICKSDKLESTQKNIFDSTIASTPYLTGPSGMFYYDETGDYIKDEVKKKGIKSLLKLRGYSKKKRKDKNHWFPYNVTPSIGGNIAKKNVKKRHVSNDYQIESPLNEEGIESKWYNLLKGKKYSDQLGDETTNADDNFKYLPNDNKTENVTTDVENSSKFDSFNQDDATIQSIDQYYSIAAYTLYKKVLSDVTRPRKRMKINSIPPLKSKIKNSSSHLGTNNFTPYKAIKSSSAKVRTILNSMITTRMQSDGTRKYHNKNVDANSRPVTKDANLISVTNAVNNYEKNLRKNLQKYSFSRLKESTINYLDASNSTRSLVNTATTPIPVHKQTSASNTITIRSSLTKERPAMKSYKLNNKDDVTISGPASSANLPSTPKQNLIKVPLKNTQSKDELLFGGTTVNAKDNKELLLSILDFETNKLNEEWQRIALRKTADDYREDDGQSFIQLHSEVFMSNEKPQQHKETNRKGDRKESDRKEGKSETALNMGQGVVADKSPCNKHNHAEHKPQLVTKITPPVRHQKPLASTTTDSYYDIRKDLPDIELQPPPDAYHSKPCHGLLDKFLDKFKFKMLPGTRKEKVAKTHQNESKGRALKRKLDHGKRGNSKATAENNSEAENNTNPETSDPPESPCDNIEEKNVTQTPVNNTATSAAANAKNANKQPQHGPKMVHEPSCGRGQICDIDATIIHVIDMYKKLPTAAFRSFVKNITCYAYKDIPQIFQIRDTTKTKKSRHGNEQGSKIWRWNWVRGKRSTEDGENFADISYRNDVDYDYTDDDNNIVESKYPVEKIQYVLGNDKEDYDKLYLGTDGVYRGRENERRKRKTIDMTSVVNGLTNLPPLRELVDEIFVIRGKSISIFCNVSGTPVYSVSNLTNMFRYTWTAERKSMLSAPNLKVVGPSLVLNAIEPRNFGTYTCSQDKIVARSVRVNVIEIPDFNIVFTPLYKCLGECTYEDLENIQNLGLAIQKSANCCGIMSSSARVDHPISLSDQENEDLLKPTVVITAMAPASIECGPECRRDLTCSIALLWASNAPALTTVKVVITYDKFNNTLTPVDSNVPKMSISKKLKTKDSNGHREYLVLSRSMSPGDVDVVVACPAGYYLLTDQKICAVCPANTCAAAGENTCSPCPRGTHAEPGAAACRLGLTRLHRYDNPVFQSQGWQWWQWCQRGAGWCASPWRWWQWGVAVCGLLCAGCACAAGGLSARRHAPQRQPAATTVPAAPPAPGAAPRLQHYCTYVALNIRRSEDGQSENYHWLKIAYLFKYLRSETLELHFRSKFKCRAMTAIQTSTAS</sequence>
<accession>A0A0N1IEF2</accession>
<dbReference type="InterPro" id="IPR007110">
    <property type="entry name" value="Ig-like_dom"/>
</dbReference>
<feature type="region of interest" description="Disordered" evidence="1">
    <location>
        <begin position="513"/>
        <end position="533"/>
    </location>
</feature>
<keyword evidence="5" id="KW-1185">Reference proteome</keyword>
<protein>
    <recommendedName>
        <fullName evidence="3">Ig-like domain-containing protein</fullName>
    </recommendedName>
</protein>
<evidence type="ECO:0000256" key="1">
    <source>
        <dbReference type="SAM" id="MobiDB-lite"/>
    </source>
</evidence>
<feature type="compositionally biased region" description="Low complexity" evidence="1">
    <location>
        <begin position="3385"/>
        <end position="3403"/>
    </location>
</feature>
<feature type="region of interest" description="Disordered" evidence="1">
    <location>
        <begin position="3432"/>
        <end position="3452"/>
    </location>
</feature>